<keyword evidence="2 4" id="KW-0863">Zinc-finger</keyword>
<dbReference type="PANTHER" id="PTHR10044">
    <property type="entry name" value="INHIBITOR OF APOPTOSIS"/>
    <property type="match status" value="1"/>
</dbReference>
<dbReference type="Pfam" id="PF13920">
    <property type="entry name" value="zf-C3HC4_3"/>
    <property type="match status" value="1"/>
</dbReference>
<feature type="unsure residue" description="D or N" evidence="6">
    <location>
        <position position="72"/>
    </location>
</feature>
<protein>
    <submittedName>
        <fullName evidence="6">IAP-1</fullName>
    </submittedName>
</protein>
<feature type="domain" description="RING-type" evidence="5">
    <location>
        <begin position="135"/>
        <end position="171"/>
    </location>
</feature>
<dbReference type="SMART" id="SM00238">
    <property type="entry name" value="BIR"/>
    <property type="match status" value="1"/>
</dbReference>
<keyword evidence="3" id="KW-0862">Zinc</keyword>
<dbReference type="PROSITE" id="PS50143">
    <property type="entry name" value="BIR_REPEAT_2"/>
    <property type="match status" value="1"/>
</dbReference>
<evidence type="ECO:0000259" key="5">
    <source>
        <dbReference type="PROSITE" id="PS50089"/>
    </source>
</evidence>
<organism evidence="6">
    <name type="scientific">Buzura suppressaria nuclear polyhedrosis virus</name>
    <name type="common">BsNPV</name>
    <dbReference type="NCBI Taxonomy" id="74320"/>
    <lineage>
        <taxon>Viruses</taxon>
        <taxon>Viruses incertae sedis</taxon>
        <taxon>Naldaviricetes</taxon>
        <taxon>Lefavirales</taxon>
        <taxon>Baculoviridae</taxon>
        <taxon>Alphabaculovirus</taxon>
        <taxon>Alphabaculovirus busuppressariae</taxon>
    </lineage>
</organism>
<dbReference type="InterPro" id="IPR013083">
    <property type="entry name" value="Znf_RING/FYVE/PHD"/>
</dbReference>
<accession>A0A0N7CRS6</accession>
<dbReference type="EMBL" id="KM986882">
    <property type="protein sequence ID" value="AKN91020.1"/>
    <property type="molecule type" value="Genomic_DNA"/>
</dbReference>
<sequence>MCCFFWHADNIMEYFNLLKDENYRIDTFNKNWPHGYPLTPKLLARHGFYYNGESDTIKCCECKLTLTNLKPDQFIDRFHERFKCSYANVRTFEYCIQNNLPYSNENEKDVVSKLVAVKSSSTIPEKLEQNDSQNCNICMSNVINACLVPCGHMLCLECALELNNTICPYCRNVSTIQKLYVN</sequence>
<keyword evidence="1" id="KW-0479">Metal-binding</keyword>
<name>A0A0N7CRS6_NPVBS</name>
<dbReference type="GO" id="GO:0008270">
    <property type="term" value="F:zinc ion binding"/>
    <property type="evidence" value="ECO:0007669"/>
    <property type="project" value="UniProtKB-KW"/>
</dbReference>
<dbReference type="PROSITE" id="PS00518">
    <property type="entry name" value="ZF_RING_1"/>
    <property type="match status" value="1"/>
</dbReference>
<dbReference type="InterPro" id="IPR050784">
    <property type="entry name" value="IAP"/>
</dbReference>
<dbReference type="SMART" id="SM00184">
    <property type="entry name" value="RING"/>
    <property type="match status" value="1"/>
</dbReference>
<evidence type="ECO:0000313" key="6">
    <source>
        <dbReference type="EMBL" id="AKN91020.1"/>
    </source>
</evidence>
<dbReference type="Gene3D" id="1.10.1170.10">
    <property type="entry name" value="Inhibitor Of Apoptosis Protein (2mihbC-IAP-1), Chain A"/>
    <property type="match status" value="1"/>
</dbReference>
<evidence type="ECO:0000256" key="4">
    <source>
        <dbReference type="PROSITE-ProRule" id="PRU00175"/>
    </source>
</evidence>
<reference evidence="6" key="1">
    <citation type="submission" date="2014-10" db="EMBL/GenBank/DDBJ databases">
        <authorList>
            <person name="Seo M.-J."/>
            <person name="Seok Y.J."/>
            <person name="Cha I.-T."/>
        </authorList>
    </citation>
    <scope>NUCLEOTIDE SEQUENCE</scope>
    <source>
        <strain evidence="6">Guangxi</strain>
    </source>
</reference>
<evidence type="ECO:0000256" key="2">
    <source>
        <dbReference type="ARBA" id="ARBA00022771"/>
    </source>
</evidence>
<proteinExistence type="predicted"/>
<dbReference type="InterPro" id="IPR001841">
    <property type="entry name" value="Znf_RING"/>
</dbReference>
<evidence type="ECO:0000256" key="3">
    <source>
        <dbReference type="ARBA" id="ARBA00022833"/>
    </source>
</evidence>
<dbReference type="InterPro" id="IPR001370">
    <property type="entry name" value="BIR_rpt"/>
</dbReference>
<dbReference type="SUPFAM" id="SSF57924">
    <property type="entry name" value="Inhibitor of apoptosis (IAP) repeat"/>
    <property type="match status" value="1"/>
</dbReference>
<dbReference type="Pfam" id="PF00653">
    <property type="entry name" value="BIR"/>
    <property type="match status" value="1"/>
</dbReference>
<dbReference type="InterPro" id="IPR017907">
    <property type="entry name" value="Znf_RING_CS"/>
</dbReference>
<dbReference type="Gene3D" id="3.30.40.10">
    <property type="entry name" value="Zinc/RING finger domain, C3HC4 (zinc finger)"/>
    <property type="match status" value="1"/>
</dbReference>
<evidence type="ECO:0000256" key="1">
    <source>
        <dbReference type="ARBA" id="ARBA00022723"/>
    </source>
</evidence>
<dbReference type="PROSITE" id="PS50089">
    <property type="entry name" value="ZF_RING_2"/>
    <property type="match status" value="1"/>
</dbReference>
<organismHost>
    <name type="scientific">Lepidoptera</name>
    <name type="common">moths &amp; butterflies</name>
    <dbReference type="NCBI Taxonomy" id="7088"/>
</organismHost>